<dbReference type="CDD" id="cd02440">
    <property type="entry name" value="AdoMet_MTases"/>
    <property type="match status" value="1"/>
</dbReference>
<sequence length="256" mass="29213">MQCPICAADADISSYVKATPILRCRNGTCGFRFFDLAKWSSPYDDGDYYAHWRPCDVVVNPWNKARVDMVGRFKSKGRVAELGCGIGETALAFRNAGYDVVAVEESRRAIDFLKGRYPDIDWRESSIFPFLEENRRSFDVLSLFHVLEHIPEPRRVVARLDFSLRDGGVIVIEVPDASGGIARLAGDDWDYYLDHHVNYFDVRSLTKLFGAFGYRRVHLQRTFHFAYPQGHGPKDAVKGTLAWLGLNSIVRTVWRK</sequence>
<reference evidence="1 2" key="1">
    <citation type="submission" date="2019-07" db="EMBL/GenBank/DDBJ databases">
        <title>Ln-dependent methylotrophs.</title>
        <authorList>
            <person name="Tani A."/>
        </authorList>
    </citation>
    <scope>NUCLEOTIDE SEQUENCE [LARGE SCALE GENOMIC DNA]</scope>
    <source>
        <strain evidence="1 2">SM89A</strain>
    </source>
</reference>
<dbReference type="Proteomes" id="UP000316781">
    <property type="component" value="Unassembled WGS sequence"/>
</dbReference>
<dbReference type="Pfam" id="PF13489">
    <property type="entry name" value="Methyltransf_23"/>
    <property type="match status" value="1"/>
</dbReference>
<dbReference type="GO" id="GO:0008168">
    <property type="term" value="F:methyltransferase activity"/>
    <property type="evidence" value="ECO:0007669"/>
    <property type="project" value="UniProtKB-KW"/>
</dbReference>
<dbReference type="Gene3D" id="3.40.50.150">
    <property type="entry name" value="Vaccinia Virus protein VP39"/>
    <property type="match status" value="1"/>
</dbReference>
<dbReference type="PANTHER" id="PTHR43861">
    <property type="entry name" value="TRANS-ACONITATE 2-METHYLTRANSFERASE-RELATED"/>
    <property type="match status" value="1"/>
</dbReference>
<keyword evidence="1" id="KW-0808">Transferase</keyword>
<proteinExistence type="predicted"/>
<evidence type="ECO:0000313" key="1">
    <source>
        <dbReference type="EMBL" id="TRL26516.1"/>
    </source>
</evidence>
<dbReference type="GO" id="GO:0032259">
    <property type="term" value="P:methylation"/>
    <property type="evidence" value="ECO:0007669"/>
    <property type="project" value="UniProtKB-KW"/>
</dbReference>
<accession>A0A549SDF5</accession>
<dbReference type="AlphaFoldDB" id="A0A549SDF5"/>
<comment type="caution">
    <text evidence="1">The sequence shown here is derived from an EMBL/GenBank/DDBJ whole genome shotgun (WGS) entry which is preliminary data.</text>
</comment>
<dbReference type="EMBL" id="VJMF01000099">
    <property type="protein sequence ID" value="TRL26516.1"/>
    <property type="molecule type" value="Genomic_DNA"/>
</dbReference>
<organism evidence="1 2">
    <name type="scientific">Methylosinus sporium</name>
    <dbReference type="NCBI Taxonomy" id="428"/>
    <lineage>
        <taxon>Bacteria</taxon>
        <taxon>Pseudomonadati</taxon>
        <taxon>Pseudomonadota</taxon>
        <taxon>Alphaproteobacteria</taxon>
        <taxon>Hyphomicrobiales</taxon>
        <taxon>Methylocystaceae</taxon>
        <taxon>Methylosinus</taxon>
    </lineage>
</organism>
<protein>
    <submittedName>
        <fullName evidence="1">Class I SAM-dependent methyltransferase</fullName>
    </submittedName>
</protein>
<dbReference type="RefSeq" id="WP_142864444.1">
    <property type="nucleotide sequence ID" value="NZ_VJMF01000099.1"/>
</dbReference>
<dbReference type="SUPFAM" id="SSF53335">
    <property type="entry name" value="S-adenosyl-L-methionine-dependent methyltransferases"/>
    <property type="match status" value="1"/>
</dbReference>
<keyword evidence="1" id="KW-0489">Methyltransferase</keyword>
<name>A0A549SDF5_METSR</name>
<gene>
    <name evidence="1" type="ORF">FM996_19760</name>
</gene>
<dbReference type="InterPro" id="IPR029063">
    <property type="entry name" value="SAM-dependent_MTases_sf"/>
</dbReference>
<evidence type="ECO:0000313" key="2">
    <source>
        <dbReference type="Proteomes" id="UP000316781"/>
    </source>
</evidence>